<comment type="caution">
    <text evidence="1">The sequence shown here is derived from an EMBL/GenBank/DDBJ whole genome shotgun (WGS) entry which is preliminary data.</text>
</comment>
<gene>
    <name evidence="1" type="ORF">EVAR_84394_1</name>
</gene>
<dbReference type="Proteomes" id="UP000299102">
    <property type="component" value="Unassembled WGS sequence"/>
</dbReference>
<dbReference type="EMBL" id="BGZK01001204">
    <property type="protein sequence ID" value="GBP74342.1"/>
    <property type="molecule type" value="Genomic_DNA"/>
</dbReference>
<protein>
    <submittedName>
        <fullName evidence="1">Uncharacterized protein</fullName>
    </submittedName>
</protein>
<accession>A0A4C1YHQ0</accession>
<keyword evidence="2" id="KW-1185">Reference proteome</keyword>
<evidence type="ECO:0000313" key="1">
    <source>
        <dbReference type="EMBL" id="GBP74342.1"/>
    </source>
</evidence>
<name>A0A4C1YHQ0_EUMVA</name>
<reference evidence="1 2" key="1">
    <citation type="journal article" date="2019" name="Commun. Biol.">
        <title>The bagworm genome reveals a unique fibroin gene that provides high tensile strength.</title>
        <authorList>
            <person name="Kono N."/>
            <person name="Nakamura H."/>
            <person name="Ohtoshi R."/>
            <person name="Tomita M."/>
            <person name="Numata K."/>
            <person name="Arakawa K."/>
        </authorList>
    </citation>
    <scope>NUCLEOTIDE SEQUENCE [LARGE SCALE GENOMIC DNA]</scope>
</reference>
<evidence type="ECO:0000313" key="2">
    <source>
        <dbReference type="Proteomes" id="UP000299102"/>
    </source>
</evidence>
<dbReference type="AlphaFoldDB" id="A0A4C1YHQ0"/>
<sequence length="106" mass="12230">MSANKHKIIPNYIRNRCRGESAAEAVVAAAQMYKLARDALSRHQPGLTPREECANDLRSFSHVSMVLFLRSVLLILARRHVVPDLTFTLRLYFFYSRYDKDDNSKS</sequence>
<organism evidence="1 2">
    <name type="scientific">Eumeta variegata</name>
    <name type="common">Bagworm moth</name>
    <name type="synonym">Eumeta japonica</name>
    <dbReference type="NCBI Taxonomy" id="151549"/>
    <lineage>
        <taxon>Eukaryota</taxon>
        <taxon>Metazoa</taxon>
        <taxon>Ecdysozoa</taxon>
        <taxon>Arthropoda</taxon>
        <taxon>Hexapoda</taxon>
        <taxon>Insecta</taxon>
        <taxon>Pterygota</taxon>
        <taxon>Neoptera</taxon>
        <taxon>Endopterygota</taxon>
        <taxon>Lepidoptera</taxon>
        <taxon>Glossata</taxon>
        <taxon>Ditrysia</taxon>
        <taxon>Tineoidea</taxon>
        <taxon>Psychidae</taxon>
        <taxon>Oiketicinae</taxon>
        <taxon>Eumeta</taxon>
    </lineage>
</organism>
<proteinExistence type="predicted"/>